<evidence type="ECO:0000256" key="2">
    <source>
        <dbReference type="ARBA" id="ARBA00022723"/>
    </source>
</evidence>
<dbReference type="InterPro" id="IPR023774">
    <property type="entry name" value="Put_metal_dep_hydrolase_YfiT"/>
</dbReference>
<dbReference type="InterPro" id="IPR024775">
    <property type="entry name" value="DinB-like"/>
</dbReference>
<proteinExistence type="inferred from homology"/>
<dbReference type="HAMAP" id="MF_01256">
    <property type="entry name" value="YfiT_hydrol"/>
    <property type="match status" value="1"/>
</dbReference>
<dbReference type="EC" id="3.-.-.-" evidence="6"/>
<evidence type="ECO:0000256" key="3">
    <source>
        <dbReference type="ARBA" id="ARBA00022801"/>
    </source>
</evidence>
<keyword evidence="1" id="KW-0963">Cytoplasm</keyword>
<dbReference type="GO" id="GO:0046872">
    <property type="term" value="F:metal ion binding"/>
    <property type="evidence" value="ECO:0007669"/>
    <property type="project" value="UniProtKB-KW"/>
</dbReference>
<evidence type="ECO:0000313" key="7">
    <source>
        <dbReference type="Proteomes" id="UP000254893"/>
    </source>
</evidence>
<evidence type="ECO:0000313" key="6">
    <source>
        <dbReference type="EMBL" id="SUJ26990.1"/>
    </source>
</evidence>
<dbReference type="InterPro" id="IPR034660">
    <property type="entry name" value="DinB/YfiT-like"/>
</dbReference>
<dbReference type="Gene3D" id="1.20.120.450">
    <property type="entry name" value="dinb family like domain"/>
    <property type="match status" value="1"/>
</dbReference>
<sequence length="183" mass="21147">MQHHIDKLRYPIGKFVPPSHIDPHTIEAWLQILESFPQKLKEEVVDLPEQELEQSYRPGGWTIRQLVHHCADSHMNSLIRFKLALTENTPTIKPYAEDLWAELPDSGKVDIMCSVRILEGLHERWTVLIKNMAPEELEKQFRHPESNALVSLKTNIGIYAWHAEHHLAHIRLAKGTFTEASSL</sequence>
<gene>
    <name evidence="6" type="primary">yfiT</name>
    <name evidence="6" type="ORF">NCTC11388_04044</name>
</gene>
<dbReference type="GO" id="GO:0016787">
    <property type="term" value="F:hydrolase activity"/>
    <property type="evidence" value="ECO:0007669"/>
    <property type="project" value="UniProtKB-KW"/>
</dbReference>
<keyword evidence="4" id="KW-0862">Zinc</keyword>
<accession>A0A380CR83</accession>
<dbReference type="AlphaFoldDB" id="A0A380CR83"/>
<keyword evidence="2" id="KW-0479">Metal-binding</keyword>
<name>A0A380CR83_SPHSI</name>
<evidence type="ECO:0000259" key="5">
    <source>
        <dbReference type="Pfam" id="PF12867"/>
    </source>
</evidence>
<dbReference type="EMBL" id="UGYW01000002">
    <property type="protein sequence ID" value="SUJ26990.1"/>
    <property type="molecule type" value="Genomic_DNA"/>
</dbReference>
<dbReference type="Proteomes" id="UP000254893">
    <property type="component" value="Unassembled WGS sequence"/>
</dbReference>
<reference evidence="6 7" key="1">
    <citation type="submission" date="2018-06" db="EMBL/GenBank/DDBJ databases">
        <authorList>
            <consortium name="Pathogen Informatics"/>
            <person name="Doyle S."/>
        </authorList>
    </citation>
    <scope>NUCLEOTIDE SEQUENCE [LARGE SCALE GENOMIC DNA]</scope>
    <source>
        <strain evidence="6 7">NCTC11388</strain>
    </source>
</reference>
<protein>
    <submittedName>
        <fullName evidence="6">Metal-dependent hydrolase yfiT</fullName>
        <ecNumber evidence="6">3.-.-.-</ecNumber>
    </submittedName>
</protein>
<dbReference type="SUPFAM" id="SSF109854">
    <property type="entry name" value="DinB/YfiT-like putative metalloenzymes"/>
    <property type="match status" value="1"/>
</dbReference>
<feature type="domain" description="DinB-like" evidence="5">
    <location>
        <begin position="34"/>
        <end position="170"/>
    </location>
</feature>
<evidence type="ECO:0000256" key="4">
    <source>
        <dbReference type="ARBA" id="ARBA00022833"/>
    </source>
</evidence>
<organism evidence="6 7">
    <name type="scientific">Sphingobacterium spiritivorum</name>
    <name type="common">Flavobacterium spiritivorum</name>
    <dbReference type="NCBI Taxonomy" id="258"/>
    <lineage>
        <taxon>Bacteria</taxon>
        <taxon>Pseudomonadati</taxon>
        <taxon>Bacteroidota</taxon>
        <taxon>Sphingobacteriia</taxon>
        <taxon>Sphingobacteriales</taxon>
        <taxon>Sphingobacteriaceae</taxon>
        <taxon>Sphingobacterium</taxon>
    </lineage>
</organism>
<dbReference type="NCBIfam" id="NF009807">
    <property type="entry name" value="PRK13291.1"/>
    <property type="match status" value="1"/>
</dbReference>
<evidence type="ECO:0000256" key="1">
    <source>
        <dbReference type="ARBA" id="ARBA00022490"/>
    </source>
</evidence>
<dbReference type="RefSeq" id="WP_115171400.1">
    <property type="nucleotide sequence ID" value="NZ_UGYW01000002.1"/>
</dbReference>
<keyword evidence="3 6" id="KW-0378">Hydrolase</keyword>
<dbReference type="Pfam" id="PF12867">
    <property type="entry name" value="DinB_2"/>
    <property type="match status" value="1"/>
</dbReference>